<keyword evidence="3" id="KW-1185">Reference proteome</keyword>
<dbReference type="RefSeq" id="WP_227569728.1">
    <property type="nucleotide sequence ID" value="NZ_CP101988.1"/>
</dbReference>
<proteinExistence type="predicted"/>
<keyword evidence="1" id="KW-0472">Membrane</keyword>
<accession>A0ABY5KUS9</accession>
<keyword evidence="1" id="KW-0812">Transmembrane</keyword>
<evidence type="ECO:0000256" key="1">
    <source>
        <dbReference type="SAM" id="Phobius"/>
    </source>
</evidence>
<evidence type="ECO:0000313" key="3">
    <source>
        <dbReference type="Proteomes" id="UP001316189"/>
    </source>
</evidence>
<feature type="transmembrane region" description="Helical" evidence="1">
    <location>
        <begin position="6"/>
        <end position="25"/>
    </location>
</feature>
<reference evidence="2 3" key="1">
    <citation type="submission" date="2022-07" db="EMBL/GenBank/DDBJ databases">
        <title>Novel species in genus cellulomonas.</title>
        <authorList>
            <person name="Ye L."/>
        </authorList>
    </citation>
    <scope>NUCLEOTIDE SEQUENCE [LARGE SCALE GENOMIC DNA]</scope>
    <source>
        <strain evidence="3">zg-Y338</strain>
    </source>
</reference>
<protein>
    <submittedName>
        <fullName evidence="2">Uncharacterized protein</fullName>
    </submittedName>
</protein>
<organism evidence="2 3">
    <name type="scientific">Cellulomonas chengniuliangii</name>
    <dbReference type="NCBI Taxonomy" id="2968084"/>
    <lineage>
        <taxon>Bacteria</taxon>
        <taxon>Bacillati</taxon>
        <taxon>Actinomycetota</taxon>
        <taxon>Actinomycetes</taxon>
        <taxon>Micrococcales</taxon>
        <taxon>Cellulomonadaceae</taxon>
        <taxon>Cellulomonas</taxon>
    </lineage>
</organism>
<dbReference type="EMBL" id="CP101988">
    <property type="protein sequence ID" value="UUI74232.1"/>
    <property type="molecule type" value="Genomic_DNA"/>
</dbReference>
<dbReference type="Proteomes" id="UP001316189">
    <property type="component" value="Chromosome"/>
</dbReference>
<keyword evidence="1" id="KW-1133">Transmembrane helix</keyword>
<evidence type="ECO:0000313" key="2">
    <source>
        <dbReference type="EMBL" id="UUI74232.1"/>
    </source>
</evidence>
<sequence length="118" mass="12629">MTAVVVWTIIAFVAGAAVILVASVAPRPGEESEQRGLRSGLEDLRHGVLHLVGRRGDRGASAGQPTQAEPVDVRLDEFLQATAVDEDAYLRADDITDTLAKAREKAARTVPWLGKRSA</sequence>
<gene>
    <name evidence="2" type="ORF">NP064_10435</name>
</gene>
<name>A0ABY5KUS9_9CELL</name>